<evidence type="ECO:0000256" key="1">
    <source>
        <dbReference type="SAM" id="Coils"/>
    </source>
</evidence>
<keyword evidence="1" id="KW-0175">Coiled coil</keyword>
<evidence type="ECO:0000313" key="3">
    <source>
        <dbReference type="EMBL" id="MEP0946157.1"/>
    </source>
</evidence>
<dbReference type="InterPro" id="IPR017975">
    <property type="entry name" value="Tubulin_CS"/>
</dbReference>
<dbReference type="RefSeq" id="WP_242021258.1">
    <property type="nucleotide sequence ID" value="NZ_JAMPKX010000002.1"/>
</dbReference>
<dbReference type="SUPFAM" id="SSF52490">
    <property type="entry name" value="Tubulin nucleotide-binding domain-like"/>
    <property type="match status" value="1"/>
</dbReference>
<sequence>MSEYTGMTPTVIIGVGGTGKEILIKIRRMIVEQYGSLDALPIVSFLHIDTEQNAKVSEAQTVLKQDISLRPIEQVWAKVEDAKAILNKLSAYQYLDEWFPSELKGTDSILSGAGQIRALGRFAFSLNYPLIKDYFTKAKGRIVGHEKFMLDRWKVQLDKGINIFVVCSLSGGTGSGMVMDLAYNLRDWVPVSELPQTSAFLVLPGAFSGLGDRVIANAYAALMELNHYSRGDTRFDAQYSDSQSDRITSQSGLDVPFNFTYLVGNSNDKVTFPTLGDVLEMVAQNVFLDFSSGFSQYKKLVRDNVRKHWASPDALGYPQNFMSFGLSSIQFPVERVLNACSARLAAKLVDWWSNPTPAPAAMSDLIRTEILPGLFLAESEHDHQVIDSISMGDNKKPYAKEVADWVAGVRKRRNDLNIPFENLQRFISNEQEKYSPHFNDTGTDPKRWSDYFQKMWDNLSWLIPEKRKELRAAVYLMVEDRFRGPKFTRQFLEVLIEVFADFRSKFDQDRQKYWLPRERSAQNALQTLLKQIDDHAKQMMMLNRKKVIEDDFQGIMQALEQIYVSKVEVKARTLGVMLLDGLREEIDQLLVDLTAFETVLSNVQVELKDKERVYTRETGGLTVNGILLYDEKEIDAAYRKTVADQEETLCQTLSQQVLEELRVRLFDLYPYDALKTKDLYERLLGQAMDVFRRRSQLDISTARKFLEQYPTVEMQEAQIKTTFEKSEAFLRLSQEQKKLGWDDKLEKYQKLVGIQGGSKPTDPAVSALLPMIRKTSTVTDKEIRPLNDPYHIYFVQETGAFPLRLIEGMERMRSLYRAVSQADHNPLHTHQDYRQFGDVMPETSNERQARYNLMLANALGLVRREDNRVTGFAEVKFTYRDKLTGFDKTEVMGATWEEAEDFLLTDQNRRLTETLDNAIRAIGEQAATKPQKQALYTQVMTYLQQQEQTIPGGSDSDDYKRIQAAISNFVTTHRLFIPSDAPATPSPTTPPPVTTSPSPAPPPPALDSENLVKYAKLVETCYRRGNPSPTELELLEKFRVKYGVSVADANAIAAQYQPQNTIEQAAAEYGLMFRAFLDNDGEVDLEEQAQLLDLQEELGLTNEQVATIEDNVRAEMNRP</sequence>
<feature type="compositionally biased region" description="Pro residues" evidence="2">
    <location>
        <begin position="984"/>
        <end position="1005"/>
    </location>
</feature>
<gene>
    <name evidence="3" type="ORF">NC992_04680</name>
</gene>
<dbReference type="InterPro" id="IPR036525">
    <property type="entry name" value="Tubulin/FtsZ_GTPase_sf"/>
</dbReference>
<dbReference type="Pfam" id="PF13809">
    <property type="entry name" value="Tubulin_2"/>
    <property type="match status" value="1"/>
</dbReference>
<dbReference type="EMBL" id="JAMPKX010000002">
    <property type="protein sequence ID" value="MEP0946157.1"/>
    <property type="molecule type" value="Genomic_DNA"/>
</dbReference>
<feature type="region of interest" description="Disordered" evidence="2">
    <location>
        <begin position="977"/>
        <end position="1006"/>
    </location>
</feature>
<dbReference type="PROSITE" id="PS00227">
    <property type="entry name" value="TUBULIN"/>
    <property type="match status" value="1"/>
</dbReference>
<name>A0ABV0K2H1_9CYAN</name>
<feature type="coiled-coil region" evidence="1">
    <location>
        <begin position="518"/>
        <end position="545"/>
    </location>
</feature>
<dbReference type="Proteomes" id="UP001482513">
    <property type="component" value="Unassembled WGS sequence"/>
</dbReference>
<protein>
    <submittedName>
        <fullName evidence="3">Tubulin-like doman-containing protein</fullName>
    </submittedName>
</protein>
<comment type="caution">
    <text evidence="3">The sequence shown here is derived from an EMBL/GenBank/DDBJ whole genome shotgun (WGS) entry which is preliminary data.</text>
</comment>
<accession>A0ABV0K2H1</accession>
<evidence type="ECO:0000313" key="4">
    <source>
        <dbReference type="Proteomes" id="UP001482513"/>
    </source>
</evidence>
<proteinExistence type="predicted"/>
<reference evidence="3 4" key="1">
    <citation type="submission" date="2022-04" db="EMBL/GenBank/DDBJ databases">
        <title>Positive selection, recombination, and allopatry shape intraspecific diversity of widespread and dominant cyanobacteria.</title>
        <authorList>
            <person name="Wei J."/>
            <person name="Shu W."/>
            <person name="Hu C."/>
        </authorList>
    </citation>
    <scope>NUCLEOTIDE SEQUENCE [LARGE SCALE GENOMIC DNA]</scope>
    <source>
        <strain evidence="3 4">DQ-A4</strain>
    </source>
</reference>
<dbReference type="Gene3D" id="3.40.50.1440">
    <property type="entry name" value="Tubulin/FtsZ, GTPase domain"/>
    <property type="match status" value="1"/>
</dbReference>
<keyword evidence="4" id="KW-1185">Reference proteome</keyword>
<organism evidence="3 4">
    <name type="scientific">Leptolyngbya subtilissima DQ-A4</name>
    <dbReference type="NCBI Taxonomy" id="2933933"/>
    <lineage>
        <taxon>Bacteria</taxon>
        <taxon>Bacillati</taxon>
        <taxon>Cyanobacteriota</taxon>
        <taxon>Cyanophyceae</taxon>
        <taxon>Leptolyngbyales</taxon>
        <taxon>Leptolyngbyaceae</taxon>
        <taxon>Leptolyngbya group</taxon>
        <taxon>Leptolyngbya</taxon>
    </lineage>
</organism>
<evidence type="ECO:0000256" key="2">
    <source>
        <dbReference type="SAM" id="MobiDB-lite"/>
    </source>
</evidence>
<dbReference type="InterPro" id="IPR025904">
    <property type="entry name" value="Tubulin-like"/>
</dbReference>